<reference evidence="5" key="2">
    <citation type="journal article" date="2019" name="Int. J. Syst. Evol. Microbiol.">
        <title>Faecalibacillus intestinalis gen. nov., sp. nov. and Faecalibacillus faecis sp. nov., isolated from human faeces.</title>
        <authorList>
            <person name="Seo B."/>
            <person name="Jeon K."/>
            <person name="Baek I."/>
            <person name="Lee Y.M."/>
            <person name="Baek K."/>
            <person name="Ko G."/>
        </authorList>
    </citation>
    <scope>NUCLEOTIDE SEQUENCE</scope>
    <source>
        <strain evidence="5">SNUG30370</strain>
    </source>
</reference>
<evidence type="ECO:0000259" key="2">
    <source>
        <dbReference type="Pfam" id="PF13240"/>
    </source>
</evidence>
<dbReference type="Proteomes" id="UP000241201">
    <property type="component" value="Unassembled WGS sequence"/>
</dbReference>
<dbReference type="GeneID" id="77471061"/>
<evidence type="ECO:0000313" key="4">
    <source>
        <dbReference type="EMBL" id="MCB8610467.1"/>
    </source>
</evidence>
<keyword evidence="6" id="KW-1185">Reference proteome</keyword>
<evidence type="ECO:0000313" key="5">
    <source>
        <dbReference type="EMBL" id="PST40083.1"/>
    </source>
</evidence>
<keyword evidence="1" id="KW-0812">Transmembrane</keyword>
<organism evidence="5 6">
    <name type="scientific">Faecalibacillus faecis</name>
    <dbReference type="NCBI Taxonomy" id="1982628"/>
    <lineage>
        <taxon>Bacteria</taxon>
        <taxon>Bacillati</taxon>
        <taxon>Bacillota</taxon>
        <taxon>Erysipelotrichia</taxon>
        <taxon>Erysipelotrichales</taxon>
        <taxon>Coprobacillaceae</taxon>
        <taxon>Faecalibacillus</taxon>
    </lineage>
</organism>
<proteinExistence type="predicted"/>
<feature type="domain" description="Zinc-ribbon" evidence="2">
    <location>
        <begin position="2"/>
        <end position="23"/>
    </location>
</feature>
<dbReference type="AlphaFoldDB" id="A0A2T3FXW4"/>
<name>A0A2T3FXW4_9FIRM</name>
<dbReference type="InterPro" id="IPR026870">
    <property type="entry name" value="Zinc_ribbon_dom"/>
</dbReference>
<protein>
    <submittedName>
        <fullName evidence="4">DUF4234 domain-containing protein</fullName>
    </submittedName>
</protein>
<feature type="transmembrane region" description="Helical" evidence="1">
    <location>
        <begin position="81"/>
        <end position="98"/>
    </location>
</feature>
<keyword evidence="1" id="KW-0472">Membrane</keyword>
<dbReference type="Pfam" id="PF13240">
    <property type="entry name" value="Zn_Ribbon_1"/>
    <property type="match status" value="1"/>
</dbReference>
<feature type="domain" description="DUF4234" evidence="3">
    <location>
        <begin position="39"/>
        <end position="106"/>
    </location>
</feature>
<evidence type="ECO:0000256" key="1">
    <source>
        <dbReference type="SAM" id="Phobius"/>
    </source>
</evidence>
<feature type="transmembrane region" description="Helical" evidence="1">
    <location>
        <begin position="41"/>
        <end position="61"/>
    </location>
</feature>
<reference evidence="6" key="1">
    <citation type="submission" date="2018-03" db="EMBL/GenBank/DDBJ databases">
        <title>Lachnoclostridium SNUG30370 gen.nov., sp.nov., isolated from human faeces.</title>
        <authorList>
            <person name="Seo B."/>
            <person name="Jeon K."/>
            <person name="Ko G."/>
        </authorList>
    </citation>
    <scope>NUCLEOTIDE SEQUENCE [LARGE SCALE GENOMIC DNA]</scope>
    <source>
        <strain evidence="6">SNUG30370</strain>
    </source>
</reference>
<dbReference type="EMBL" id="PYLP01000009">
    <property type="protein sequence ID" value="PST40083.1"/>
    <property type="molecule type" value="Genomic_DNA"/>
</dbReference>
<gene>
    <name evidence="5" type="ORF">C7U55_08160</name>
    <name evidence="4" type="ORF">LJD69_07670</name>
</gene>
<feature type="transmembrane region" description="Helical" evidence="1">
    <location>
        <begin position="118"/>
        <end position="139"/>
    </location>
</feature>
<dbReference type="InterPro" id="IPR025328">
    <property type="entry name" value="DUF4234"/>
</dbReference>
<dbReference type="Proteomes" id="UP001198439">
    <property type="component" value="Unassembled WGS sequence"/>
</dbReference>
<evidence type="ECO:0000259" key="3">
    <source>
        <dbReference type="Pfam" id="PF14018"/>
    </source>
</evidence>
<reference evidence="4" key="3">
    <citation type="submission" date="2021-10" db="EMBL/GenBank/DDBJ databases">
        <title>Collection of gut derived symbiotic bacterial strains cultured from healthy donors.</title>
        <authorList>
            <person name="Lin H."/>
            <person name="Littmann E."/>
            <person name="Kohout C."/>
            <person name="Pamer E.G."/>
        </authorList>
    </citation>
    <scope>NUCLEOTIDE SEQUENCE</scope>
    <source>
        <strain evidence="4">DFI.4.48</strain>
    </source>
</reference>
<keyword evidence="1" id="KW-1133">Transmembrane helix</keyword>
<evidence type="ECO:0000313" key="6">
    <source>
        <dbReference type="Proteomes" id="UP000241201"/>
    </source>
</evidence>
<sequence>MYCTRCGQQIEEGARYCPYCGEKIYKEEYTYDQAPIYSRSIPIAIILSIVTFGIYGLYWLYSLANDINTLTHQEQPSGFKVLVLTIITLGFYELYWLYKAGERINEFQLERGIISDNYRSLVYLILGILGWNIIAWAFIQNDLNKYAYDS</sequence>
<dbReference type="EMBL" id="JAJDKZ010000018">
    <property type="protein sequence ID" value="MCB8610467.1"/>
    <property type="molecule type" value="Genomic_DNA"/>
</dbReference>
<accession>A0A2T3FXW4</accession>
<comment type="caution">
    <text evidence="5">The sequence shown here is derived from an EMBL/GenBank/DDBJ whole genome shotgun (WGS) entry which is preliminary data.</text>
</comment>
<dbReference type="Pfam" id="PF14018">
    <property type="entry name" value="DUF4234"/>
    <property type="match status" value="1"/>
</dbReference>
<dbReference type="RefSeq" id="WP_106988191.1">
    <property type="nucleotide sequence ID" value="NZ_DBGCOW010000005.1"/>
</dbReference>